<evidence type="ECO:0000313" key="4">
    <source>
        <dbReference type="Proteomes" id="UP000682843"/>
    </source>
</evidence>
<reference evidence="3 4" key="1">
    <citation type="submission" date="2019-02" db="EMBL/GenBank/DDBJ databases">
        <title>Emended description of the genus Rhodopseudomonas and description of Rhodopseudomonas albus sp. nov., a non-phototrophic, heavy-metal-tolerant bacterium isolated from garden soil.</title>
        <authorList>
            <person name="Bao Z."/>
            <person name="Cao W.W."/>
            <person name="Sato Y."/>
            <person name="Nishizawa T."/>
            <person name="Zhao J."/>
            <person name="Guo Y."/>
            <person name="Ohta H."/>
        </authorList>
    </citation>
    <scope>NUCLEOTIDE SEQUENCE [LARGE SCALE GENOMIC DNA]</scope>
    <source>
        <strain evidence="3 4">SK50-23</strain>
    </source>
</reference>
<gene>
    <name evidence="3" type="ORF">RPMA_12005</name>
</gene>
<keyword evidence="1" id="KW-0812">Transmembrane</keyword>
<accession>A0ABX8A6X4</accession>
<name>A0ABX8A6X4_9BRAD</name>
<evidence type="ECO:0000313" key="3">
    <source>
        <dbReference type="EMBL" id="QUS39479.1"/>
    </source>
</evidence>
<dbReference type="EMBL" id="CP036498">
    <property type="protein sequence ID" value="QUS39479.1"/>
    <property type="molecule type" value="Genomic_DNA"/>
</dbReference>
<protein>
    <recommendedName>
        <fullName evidence="2">Adenylate cyclase MASE7 domain-containing protein</fullName>
    </recommendedName>
</protein>
<organism evidence="3 4">
    <name type="scientific">Tardiphaga alba</name>
    <dbReference type="NCBI Taxonomy" id="340268"/>
    <lineage>
        <taxon>Bacteria</taxon>
        <taxon>Pseudomonadati</taxon>
        <taxon>Pseudomonadota</taxon>
        <taxon>Alphaproteobacteria</taxon>
        <taxon>Hyphomicrobiales</taxon>
        <taxon>Nitrobacteraceae</taxon>
        <taxon>Tardiphaga</taxon>
    </lineage>
</organism>
<dbReference type="RefSeq" id="WP_211913020.1">
    <property type="nucleotide sequence ID" value="NZ_CP036498.1"/>
</dbReference>
<feature type="transmembrane region" description="Helical" evidence="1">
    <location>
        <begin position="52"/>
        <end position="69"/>
    </location>
</feature>
<keyword evidence="4" id="KW-1185">Reference proteome</keyword>
<dbReference type="Proteomes" id="UP000682843">
    <property type="component" value="Chromosome"/>
</dbReference>
<feature type="transmembrane region" description="Helical" evidence="1">
    <location>
        <begin position="123"/>
        <end position="142"/>
    </location>
</feature>
<keyword evidence="1" id="KW-0472">Membrane</keyword>
<feature type="transmembrane region" description="Helical" evidence="1">
    <location>
        <begin position="89"/>
        <end position="116"/>
    </location>
</feature>
<evidence type="ECO:0000256" key="1">
    <source>
        <dbReference type="SAM" id="Phobius"/>
    </source>
</evidence>
<feature type="transmembrane region" description="Helical" evidence="1">
    <location>
        <begin position="154"/>
        <end position="176"/>
    </location>
</feature>
<keyword evidence="1" id="KW-1133">Transmembrane helix</keyword>
<feature type="domain" description="Adenylate cyclase MASE7" evidence="2">
    <location>
        <begin position="35"/>
        <end position="175"/>
    </location>
</feature>
<feature type="transmembrane region" description="Helical" evidence="1">
    <location>
        <begin position="20"/>
        <end position="40"/>
    </location>
</feature>
<evidence type="ECO:0000259" key="2">
    <source>
        <dbReference type="Pfam" id="PF20967"/>
    </source>
</evidence>
<dbReference type="InterPro" id="IPR048432">
    <property type="entry name" value="MASE7"/>
</dbReference>
<sequence>MPIPLLNALQDYRANPDPLAALANTVALVIAGNQPFYPLYLHAIVGHSAWPAWITLITMPIFAIVPALSRRNSLMGRALLPTIGTANGVLAVKLIGADTGVELFLLPCVLLAALLFRPSERHVMLAVLALPFAAYLLLNPAVAPPLATYSAAEYRSIISMHGFSVACLFALIGFSFPSAKAA</sequence>
<proteinExistence type="predicted"/>
<dbReference type="Pfam" id="PF20967">
    <property type="entry name" value="MASE7"/>
    <property type="match status" value="1"/>
</dbReference>